<evidence type="ECO:0000256" key="7">
    <source>
        <dbReference type="ARBA" id="ARBA00042138"/>
    </source>
</evidence>
<dbReference type="PROSITE" id="PS50164">
    <property type="entry name" value="GIY_YIG"/>
    <property type="match status" value="1"/>
</dbReference>
<keyword evidence="10" id="KW-0378">Hydrolase</keyword>
<proteinExistence type="predicted"/>
<reference evidence="10" key="1">
    <citation type="journal article" date="2014" name="Int. J. Syst. Evol. Microbiol.">
        <title>Complete genome sequence of Corynebacterium casei LMG S-19264T (=DSM 44701T), isolated from a smear-ripened cheese.</title>
        <authorList>
            <consortium name="US DOE Joint Genome Institute (JGI-PGF)"/>
            <person name="Walter F."/>
            <person name="Albersmeier A."/>
            <person name="Kalinowski J."/>
            <person name="Ruckert C."/>
        </authorList>
    </citation>
    <scope>NUCLEOTIDE SEQUENCE</scope>
    <source>
        <strain evidence="10">KCTC 23430</strain>
    </source>
</reference>
<evidence type="ECO:0000256" key="4">
    <source>
        <dbReference type="ARBA" id="ARBA00023204"/>
    </source>
</evidence>
<accession>A0A918XCZ0</accession>
<dbReference type="PANTHER" id="PTHR30562:SF10">
    <property type="entry name" value="EXCINUCLEASE CHO"/>
    <property type="match status" value="1"/>
</dbReference>
<keyword evidence="10" id="KW-0540">Nuclease</keyword>
<evidence type="ECO:0000259" key="9">
    <source>
        <dbReference type="PROSITE" id="PS50164"/>
    </source>
</evidence>
<feature type="domain" description="GIY-YIG" evidence="9">
    <location>
        <begin position="1"/>
        <end position="56"/>
    </location>
</feature>
<dbReference type="InterPro" id="IPR050066">
    <property type="entry name" value="UvrABC_protein_C"/>
</dbReference>
<protein>
    <recommendedName>
        <fullName evidence="6">Excinuclease cho</fullName>
    </recommendedName>
    <alternativeName>
        <fullName evidence="8">Endonuclease cho</fullName>
    </alternativeName>
    <alternativeName>
        <fullName evidence="7">UvrC homolog protein</fullName>
    </alternativeName>
</protein>
<gene>
    <name evidence="10" type="ORF">GCM10007053_01020</name>
</gene>
<keyword evidence="4" id="KW-0234">DNA repair</keyword>
<sequence>MESRIREHLRSGRIPSRKQRMMRQVARIDCTPTVGEMAALLTENHAIKMEVPLYNRRQRVRRTLLTIELQPDGEGFLQPLATDFIARGERSRDCFGLYHNKRHVESTLRRLARDHGLCLLVLGLDKSRAPCFQFQIGRCDGACVGEESPEAHNQRLLSLLESEQILAWPFSGPVVIVENGVDINGKPACSYCLIDHWLFRGCYATAAAARRAAESGLTDTAPEDRNTNTAAYFDRDAYRLILQAMNRADCRIEHVEDNTPVAYPFARAS</sequence>
<dbReference type="Proteomes" id="UP000644693">
    <property type="component" value="Unassembled WGS sequence"/>
</dbReference>
<dbReference type="InterPro" id="IPR000305">
    <property type="entry name" value="GIY-YIG_endonuc"/>
</dbReference>
<dbReference type="InterPro" id="IPR035901">
    <property type="entry name" value="GIY-YIG_endonuc_sf"/>
</dbReference>
<dbReference type="EMBL" id="BMYM01000001">
    <property type="protein sequence ID" value="GHD25360.1"/>
    <property type="molecule type" value="Genomic_DNA"/>
</dbReference>
<comment type="caution">
    <text evidence="10">The sequence shown here is derived from an EMBL/GenBank/DDBJ whole genome shotgun (WGS) entry which is preliminary data.</text>
</comment>
<evidence type="ECO:0000256" key="6">
    <source>
        <dbReference type="ARBA" id="ARBA00040756"/>
    </source>
</evidence>
<dbReference type="PANTHER" id="PTHR30562">
    <property type="entry name" value="UVRC/OXIDOREDUCTASE"/>
    <property type="match status" value="1"/>
</dbReference>
<evidence type="ECO:0000256" key="3">
    <source>
        <dbReference type="ARBA" id="ARBA00022881"/>
    </source>
</evidence>
<dbReference type="Gene3D" id="3.40.1440.10">
    <property type="entry name" value="GIY-YIG endonuclease"/>
    <property type="match status" value="1"/>
</dbReference>
<evidence type="ECO:0000256" key="2">
    <source>
        <dbReference type="ARBA" id="ARBA00022769"/>
    </source>
</evidence>
<evidence type="ECO:0000313" key="11">
    <source>
        <dbReference type="Proteomes" id="UP000644693"/>
    </source>
</evidence>
<name>A0A918XCZ0_9GAMM</name>
<reference evidence="10" key="2">
    <citation type="submission" date="2020-09" db="EMBL/GenBank/DDBJ databases">
        <authorList>
            <person name="Sun Q."/>
            <person name="Kim S."/>
        </authorList>
    </citation>
    <scope>NUCLEOTIDE SEQUENCE</scope>
    <source>
        <strain evidence="10">KCTC 23430</strain>
    </source>
</reference>
<evidence type="ECO:0000256" key="5">
    <source>
        <dbReference type="ARBA" id="ARBA00023236"/>
    </source>
</evidence>
<dbReference type="GO" id="GO:0009432">
    <property type="term" value="P:SOS response"/>
    <property type="evidence" value="ECO:0007669"/>
    <property type="project" value="UniProtKB-KW"/>
</dbReference>
<organism evidence="10 11">
    <name type="scientific">Parahalioglobus pacificus</name>
    <dbReference type="NCBI Taxonomy" id="930806"/>
    <lineage>
        <taxon>Bacteria</taxon>
        <taxon>Pseudomonadati</taxon>
        <taxon>Pseudomonadota</taxon>
        <taxon>Gammaproteobacteria</taxon>
        <taxon>Cellvibrionales</taxon>
        <taxon>Halieaceae</taxon>
        <taxon>Parahalioglobus</taxon>
    </lineage>
</organism>
<dbReference type="GO" id="GO:0006281">
    <property type="term" value="P:DNA repair"/>
    <property type="evidence" value="ECO:0007669"/>
    <property type="project" value="UniProtKB-KW"/>
</dbReference>
<keyword evidence="11" id="KW-1185">Reference proteome</keyword>
<dbReference type="AlphaFoldDB" id="A0A918XCZ0"/>
<keyword evidence="1" id="KW-0227">DNA damage</keyword>
<keyword evidence="3" id="KW-0267">Excision nuclease</keyword>
<evidence type="ECO:0000256" key="1">
    <source>
        <dbReference type="ARBA" id="ARBA00022763"/>
    </source>
</evidence>
<dbReference type="GO" id="GO:0009380">
    <property type="term" value="C:excinuclease repair complex"/>
    <property type="evidence" value="ECO:0007669"/>
    <property type="project" value="TreeGrafter"/>
</dbReference>
<evidence type="ECO:0000313" key="10">
    <source>
        <dbReference type="EMBL" id="GHD25360.1"/>
    </source>
</evidence>
<keyword evidence="10" id="KW-0255">Endonuclease</keyword>
<dbReference type="GO" id="GO:0004519">
    <property type="term" value="F:endonuclease activity"/>
    <property type="evidence" value="ECO:0007669"/>
    <property type="project" value="UniProtKB-KW"/>
</dbReference>
<evidence type="ECO:0000256" key="8">
    <source>
        <dbReference type="ARBA" id="ARBA00042732"/>
    </source>
</evidence>
<keyword evidence="2" id="KW-0228">DNA excision</keyword>
<keyword evidence="5" id="KW-0742">SOS response</keyword>